<protein>
    <recommendedName>
        <fullName evidence="2">Velvet domain-containing protein</fullName>
    </recommendedName>
</protein>
<gene>
    <name evidence="3" type="ORF">CHGG_03521</name>
</gene>
<dbReference type="InParanoid" id="Q2H8D3"/>
<evidence type="ECO:0000256" key="1">
    <source>
        <dbReference type="SAM" id="MobiDB-lite"/>
    </source>
</evidence>
<keyword evidence="4" id="KW-1185">Reference proteome</keyword>
<dbReference type="Pfam" id="PF11754">
    <property type="entry name" value="Velvet"/>
    <property type="match status" value="1"/>
</dbReference>
<feature type="region of interest" description="Disordered" evidence="1">
    <location>
        <begin position="1"/>
        <end position="26"/>
    </location>
</feature>
<dbReference type="Gene3D" id="2.60.40.3960">
    <property type="entry name" value="Velvet domain"/>
    <property type="match status" value="1"/>
</dbReference>
<dbReference type="RefSeq" id="XP_001230037.1">
    <property type="nucleotide sequence ID" value="XM_001230036.1"/>
</dbReference>
<accession>Q2H8D3</accession>
<feature type="domain" description="Velvet" evidence="2">
    <location>
        <begin position="28"/>
        <end position="133"/>
    </location>
</feature>
<evidence type="ECO:0000313" key="4">
    <source>
        <dbReference type="Proteomes" id="UP000001056"/>
    </source>
</evidence>
<dbReference type="Proteomes" id="UP000001056">
    <property type="component" value="Unassembled WGS sequence"/>
</dbReference>
<proteinExistence type="predicted"/>
<sequence length="135" mass="14882">MPDQPEPNPTVTITVQPPHDVKKDSPITPKIRARLQFNAKNSLKNQVGSIYATAVVRDMDETAIANSDYSGKMETEYQSKKTVGDKTNVTYAFPELCVRKAGTFRITVSIHSMDGSGSVVLGEARSEAFTVYQRN</sequence>
<dbReference type="GeneID" id="4388560"/>
<dbReference type="InterPro" id="IPR038491">
    <property type="entry name" value="Velvet_dom_sf"/>
</dbReference>
<dbReference type="AlphaFoldDB" id="Q2H8D3"/>
<organism evidence="3 4">
    <name type="scientific">Chaetomium globosum (strain ATCC 6205 / CBS 148.51 / DSM 1962 / NBRC 6347 / NRRL 1970)</name>
    <name type="common">Soil fungus</name>
    <dbReference type="NCBI Taxonomy" id="306901"/>
    <lineage>
        <taxon>Eukaryota</taxon>
        <taxon>Fungi</taxon>
        <taxon>Dikarya</taxon>
        <taxon>Ascomycota</taxon>
        <taxon>Pezizomycotina</taxon>
        <taxon>Sordariomycetes</taxon>
        <taxon>Sordariomycetidae</taxon>
        <taxon>Sordariales</taxon>
        <taxon>Chaetomiaceae</taxon>
        <taxon>Chaetomium</taxon>
    </lineage>
</organism>
<dbReference type="HOGENOM" id="CLU_1885518_0_0_1"/>
<evidence type="ECO:0000313" key="3">
    <source>
        <dbReference type="EMBL" id="EAQ91586.1"/>
    </source>
</evidence>
<dbReference type="VEuPathDB" id="FungiDB:CHGG_03521"/>
<evidence type="ECO:0000259" key="2">
    <source>
        <dbReference type="Pfam" id="PF11754"/>
    </source>
</evidence>
<name>Q2H8D3_CHAGB</name>
<dbReference type="OrthoDB" id="10320693at2759"/>
<dbReference type="EMBL" id="CH408030">
    <property type="protein sequence ID" value="EAQ91586.1"/>
    <property type="molecule type" value="Genomic_DNA"/>
</dbReference>
<dbReference type="InterPro" id="IPR037525">
    <property type="entry name" value="Velvet_dom"/>
</dbReference>
<reference evidence="4" key="1">
    <citation type="journal article" date="2015" name="Genome Announc.">
        <title>Draft genome sequence of the cellulolytic fungus Chaetomium globosum.</title>
        <authorList>
            <person name="Cuomo C.A."/>
            <person name="Untereiner W.A."/>
            <person name="Ma L.-J."/>
            <person name="Grabherr M."/>
            <person name="Birren B.W."/>
        </authorList>
    </citation>
    <scope>NUCLEOTIDE SEQUENCE [LARGE SCALE GENOMIC DNA]</scope>
    <source>
        <strain evidence="4">ATCC 6205 / CBS 148.51 / DSM 1962 / NBRC 6347 / NRRL 1970</strain>
    </source>
</reference>